<evidence type="ECO:0000313" key="3">
    <source>
        <dbReference type="Proteomes" id="UP000289220"/>
    </source>
</evidence>
<dbReference type="RefSeq" id="WP_196066367.1">
    <property type="nucleotide sequence ID" value="NZ_UXHF01000032.1"/>
</dbReference>
<feature type="transmembrane region" description="Helical" evidence="1">
    <location>
        <begin position="12"/>
        <end position="33"/>
    </location>
</feature>
<keyword evidence="1" id="KW-0472">Membrane</keyword>
<keyword evidence="3" id="KW-1185">Reference proteome</keyword>
<organism evidence="2 3">
    <name type="scientific">Brevundimonas mediterranea</name>
    <dbReference type="NCBI Taxonomy" id="74329"/>
    <lineage>
        <taxon>Bacteria</taxon>
        <taxon>Pseudomonadati</taxon>
        <taxon>Pseudomonadota</taxon>
        <taxon>Alphaproteobacteria</taxon>
        <taxon>Caulobacterales</taxon>
        <taxon>Caulobacteraceae</taxon>
        <taxon>Brevundimonas</taxon>
    </lineage>
</organism>
<sequence length="53" mass="5691">MIGELLYHLHRHFRLLLIAGGLVIAVSAVALGYEAVRHMGTPSPARPAETGRA</sequence>
<protein>
    <submittedName>
        <fullName evidence="2">Uncharacterized protein</fullName>
    </submittedName>
</protein>
<dbReference type="EMBL" id="UXHF01000032">
    <property type="protein sequence ID" value="VDC50212.1"/>
    <property type="molecule type" value="Genomic_DNA"/>
</dbReference>
<comment type="caution">
    <text evidence="2">The sequence shown here is derived from an EMBL/GenBank/DDBJ whole genome shotgun (WGS) entry which is preliminary data.</text>
</comment>
<name>A0A7Z8Y3E9_9CAUL</name>
<keyword evidence="1" id="KW-0812">Transmembrane</keyword>
<dbReference type="Proteomes" id="UP000289220">
    <property type="component" value="Unassembled WGS sequence"/>
</dbReference>
<reference evidence="2 3" key="1">
    <citation type="submission" date="2018-11" db="EMBL/GenBank/DDBJ databases">
        <authorList>
            <person name="Peiro R."/>
            <person name="Begona"/>
            <person name="Cbmso G."/>
            <person name="Lopez M."/>
            <person name="Gonzalez S."/>
            <person name="Sacristan E."/>
            <person name="Castillo E."/>
        </authorList>
    </citation>
    <scope>NUCLEOTIDE SEQUENCE [LARGE SCALE GENOMIC DNA]</scope>
    <source>
        <strain evidence="2">Brev_genome</strain>
    </source>
</reference>
<evidence type="ECO:0000256" key="1">
    <source>
        <dbReference type="SAM" id="Phobius"/>
    </source>
</evidence>
<dbReference type="AlphaFoldDB" id="A0A7Z8Y3E9"/>
<proteinExistence type="predicted"/>
<accession>A0A7Z8Y3E9</accession>
<evidence type="ECO:0000313" key="2">
    <source>
        <dbReference type="EMBL" id="VDC50212.1"/>
    </source>
</evidence>
<gene>
    <name evidence="2" type="ORF">BREV_BREV_01782</name>
</gene>
<keyword evidence="1" id="KW-1133">Transmembrane helix</keyword>